<evidence type="ECO:0000313" key="2">
    <source>
        <dbReference type="Proteomes" id="UP000886501"/>
    </source>
</evidence>
<protein>
    <submittedName>
        <fullName evidence="1">Uncharacterized protein</fullName>
    </submittedName>
</protein>
<comment type="caution">
    <text evidence="1">The sequence shown here is derived from an EMBL/GenBank/DDBJ whole genome shotgun (WGS) entry which is preliminary data.</text>
</comment>
<name>A0ACB6Z0F8_THEGA</name>
<keyword evidence="2" id="KW-1185">Reference proteome</keyword>
<accession>A0ACB6Z0F8</accession>
<proteinExistence type="predicted"/>
<sequence>MVNELEGEARQEGPADQLKNLSPGDDDNPSGLSDSDLESDVYYDNDDLVYRCGLPGCGWEVAFGLCQNCRCGAEHGSLDELELDGAEIDVPTQVSLAPRGMTPEPELVHASFIPLEYLNREEEFAQLVSRGVSCSMCQRFCMEFSTDEGIVLWADEPTFDLFSPGWMEEGSCWKIFIGRAVDLAGGDQDGWEFVTEFLEQILWDGESGEEDEGGFQRWVTVLEMDRYESEFVNKVGKGEEDLQEEGQEEHVEDSYPESDEPEEEGSTGEECSGDEEVYDYARNLPQEILDITDGVDREDS</sequence>
<gene>
    <name evidence="1" type="ORF">BDM02DRAFT_3192056</name>
</gene>
<reference evidence="1" key="1">
    <citation type="submission" date="2019-10" db="EMBL/GenBank/DDBJ databases">
        <authorList>
            <consortium name="DOE Joint Genome Institute"/>
            <person name="Kuo A."/>
            <person name="Miyauchi S."/>
            <person name="Kiss E."/>
            <person name="Drula E."/>
            <person name="Kohler A."/>
            <person name="Sanchez-Garcia M."/>
            <person name="Andreopoulos B."/>
            <person name="Barry K.W."/>
            <person name="Bonito G."/>
            <person name="Buee M."/>
            <person name="Carver A."/>
            <person name="Chen C."/>
            <person name="Cichocki N."/>
            <person name="Clum A."/>
            <person name="Culley D."/>
            <person name="Crous P.W."/>
            <person name="Fauchery L."/>
            <person name="Girlanda M."/>
            <person name="Hayes R."/>
            <person name="Keri Z."/>
            <person name="Labutti K."/>
            <person name="Lipzen A."/>
            <person name="Lombard V."/>
            <person name="Magnuson J."/>
            <person name="Maillard F."/>
            <person name="Morin E."/>
            <person name="Murat C."/>
            <person name="Nolan M."/>
            <person name="Ohm R."/>
            <person name="Pangilinan J."/>
            <person name="Pereira M."/>
            <person name="Perotto S."/>
            <person name="Peter M."/>
            <person name="Riley R."/>
            <person name="Sitrit Y."/>
            <person name="Stielow B."/>
            <person name="Szollosi G."/>
            <person name="Zifcakova L."/>
            <person name="Stursova M."/>
            <person name="Spatafora J.W."/>
            <person name="Tedersoo L."/>
            <person name="Vaario L.-M."/>
            <person name="Yamada A."/>
            <person name="Yan M."/>
            <person name="Wang P."/>
            <person name="Xu J."/>
            <person name="Bruns T."/>
            <person name="Baldrian P."/>
            <person name="Vilgalys R."/>
            <person name="Henrissat B."/>
            <person name="Grigoriev I.V."/>
            <person name="Hibbett D."/>
            <person name="Nagy L.G."/>
            <person name="Martin F.M."/>
        </authorList>
    </citation>
    <scope>NUCLEOTIDE SEQUENCE</scope>
    <source>
        <strain evidence="1">P2</strain>
    </source>
</reference>
<dbReference type="Proteomes" id="UP000886501">
    <property type="component" value="Unassembled WGS sequence"/>
</dbReference>
<reference evidence="1" key="2">
    <citation type="journal article" date="2020" name="Nat. Commun.">
        <title>Large-scale genome sequencing of mycorrhizal fungi provides insights into the early evolution of symbiotic traits.</title>
        <authorList>
            <person name="Miyauchi S."/>
            <person name="Kiss E."/>
            <person name="Kuo A."/>
            <person name="Drula E."/>
            <person name="Kohler A."/>
            <person name="Sanchez-Garcia M."/>
            <person name="Morin E."/>
            <person name="Andreopoulos B."/>
            <person name="Barry K.W."/>
            <person name="Bonito G."/>
            <person name="Buee M."/>
            <person name="Carver A."/>
            <person name="Chen C."/>
            <person name="Cichocki N."/>
            <person name="Clum A."/>
            <person name="Culley D."/>
            <person name="Crous P.W."/>
            <person name="Fauchery L."/>
            <person name="Girlanda M."/>
            <person name="Hayes R.D."/>
            <person name="Keri Z."/>
            <person name="LaButti K."/>
            <person name="Lipzen A."/>
            <person name="Lombard V."/>
            <person name="Magnuson J."/>
            <person name="Maillard F."/>
            <person name="Murat C."/>
            <person name="Nolan M."/>
            <person name="Ohm R.A."/>
            <person name="Pangilinan J."/>
            <person name="Pereira M.F."/>
            <person name="Perotto S."/>
            <person name="Peter M."/>
            <person name="Pfister S."/>
            <person name="Riley R."/>
            <person name="Sitrit Y."/>
            <person name="Stielow J.B."/>
            <person name="Szollosi G."/>
            <person name="Zifcakova L."/>
            <person name="Stursova M."/>
            <person name="Spatafora J.W."/>
            <person name="Tedersoo L."/>
            <person name="Vaario L.M."/>
            <person name="Yamada A."/>
            <person name="Yan M."/>
            <person name="Wang P."/>
            <person name="Xu J."/>
            <person name="Bruns T."/>
            <person name="Baldrian P."/>
            <person name="Vilgalys R."/>
            <person name="Dunand C."/>
            <person name="Henrissat B."/>
            <person name="Grigoriev I.V."/>
            <person name="Hibbett D."/>
            <person name="Nagy L.G."/>
            <person name="Martin F.M."/>
        </authorList>
    </citation>
    <scope>NUCLEOTIDE SEQUENCE</scope>
    <source>
        <strain evidence="1">P2</strain>
    </source>
</reference>
<dbReference type="EMBL" id="MU118266">
    <property type="protein sequence ID" value="KAF9643205.1"/>
    <property type="molecule type" value="Genomic_DNA"/>
</dbReference>
<evidence type="ECO:0000313" key="1">
    <source>
        <dbReference type="EMBL" id="KAF9643205.1"/>
    </source>
</evidence>
<organism evidence="1 2">
    <name type="scientific">Thelephora ganbajun</name>
    <name type="common">Ganba fungus</name>
    <dbReference type="NCBI Taxonomy" id="370292"/>
    <lineage>
        <taxon>Eukaryota</taxon>
        <taxon>Fungi</taxon>
        <taxon>Dikarya</taxon>
        <taxon>Basidiomycota</taxon>
        <taxon>Agaricomycotina</taxon>
        <taxon>Agaricomycetes</taxon>
        <taxon>Thelephorales</taxon>
        <taxon>Thelephoraceae</taxon>
        <taxon>Thelephora</taxon>
    </lineage>
</organism>